<keyword evidence="2" id="KW-0227">DNA damage</keyword>
<name>E2C4Q7_HARSA</name>
<dbReference type="EC" id="2.1.1.63" evidence="1"/>
<evidence type="ECO:0000256" key="1">
    <source>
        <dbReference type="ARBA" id="ARBA00011918"/>
    </source>
</evidence>
<organism evidence="5">
    <name type="scientific">Harpegnathos saltator</name>
    <name type="common">Jerdon's jumping ant</name>
    <dbReference type="NCBI Taxonomy" id="610380"/>
    <lineage>
        <taxon>Eukaryota</taxon>
        <taxon>Metazoa</taxon>
        <taxon>Ecdysozoa</taxon>
        <taxon>Arthropoda</taxon>
        <taxon>Hexapoda</taxon>
        <taxon>Insecta</taxon>
        <taxon>Pterygota</taxon>
        <taxon>Neoptera</taxon>
        <taxon>Endopterygota</taxon>
        <taxon>Hymenoptera</taxon>
        <taxon>Apocrita</taxon>
        <taxon>Aculeata</taxon>
        <taxon>Formicoidea</taxon>
        <taxon>Formicidae</taxon>
        <taxon>Ponerinae</taxon>
        <taxon>Ponerini</taxon>
        <taxon>Harpegnathos</taxon>
    </lineage>
</organism>
<reference evidence="4 5" key="1">
    <citation type="journal article" date="2010" name="Science">
        <title>Genomic comparison of the ants Camponotus floridanus and Harpegnathos saltator.</title>
        <authorList>
            <person name="Bonasio R."/>
            <person name="Zhang G."/>
            <person name="Ye C."/>
            <person name="Mutti N.S."/>
            <person name="Fang X."/>
            <person name="Qin N."/>
            <person name="Donahue G."/>
            <person name="Yang P."/>
            <person name="Li Q."/>
            <person name="Li C."/>
            <person name="Zhang P."/>
            <person name="Huang Z."/>
            <person name="Berger S.L."/>
            <person name="Reinberg D."/>
            <person name="Wang J."/>
            <person name="Liebig J."/>
        </authorList>
    </citation>
    <scope>NUCLEOTIDE SEQUENCE [LARGE SCALE GENOMIC DNA]</scope>
    <source>
        <strain evidence="4 5">R22 G/1</strain>
    </source>
</reference>
<dbReference type="OrthoDB" id="1907495at2759"/>
<dbReference type="PANTHER" id="PTHR10815">
    <property type="entry name" value="METHYLATED-DNA--PROTEIN-CYSTEINE METHYLTRANSFERASE"/>
    <property type="match status" value="1"/>
</dbReference>
<dbReference type="Gene3D" id="1.10.10.10">
    <property type="entry name" value="Winged helix-like DNA-binding domain superfamily/Winged helix DNA-binding domain"/>
    <property type="match status" value="1"/>
</dbReference>
<dbReference type="AlphaFoldDB" id="E2C4Q7"/>
<gene>
    <name evidence="4" type="ORF">EAI_04212</name>
</gene>
<dbReference type="Gene3D" id="3.30.160.70">
    <property type="entry name" value="Methylated DNA-protein cysteine methyltransferase domain"/>
    <property type="match status" value="1"/>
</dbReference>
<dbReference type="CDD" id="cd06445">
    <property type="entry name" value="ATase"/>
    <property type="match status" value="1"/>
</dbReference>
<dbReference type="PANTHER" id="PTHR10815:SF13">
    <property type="entry name" value="METHYLATED-DNA--PROTEIN-CYSTEINE METHYLTRANSFERASE"/>
    <property type="match status" value="1"/>
</dbReference>
<dbReference type="Proteomes" id="UP000008237">
    <property type="component" value="Unassembled WGS sequence"/>
</dbReference>
<dbReference type="SUPFAM" id="SSF46767">
    <property type="entry name" value="Methylated DNA-protein cysteine methyltransferase, C-terminal domain"/>
    <property type="match status" value="1"/>
</dbReference>
<dbReference type="EMBL" id="GL452568">
    <property type="protein sequence ID" value="EFN77065.1"/>
    <property type="molecule type" value="Genomic_DNA"/>
</dbReference>
<dbReference type="InParanoid" id="E2C4Q7"/>
<dbReference type="InterPro" id="IPR014048">
    <property type="entry name" value="MethylDNA_cys_MeTrfase_DNA-bd"/>
</dbReference>
<dbReference type="OMA" id="AVKYGWG"/>
<feature type="domain" description="Methylated-DNA-[protein]-cysteine S-methyltransferase DNA binding" evidence="3">
    <location>
        <begin position="98"/>
        <end position="177"/>
    </location>
</feature>
<dbReference type="InterPro" id="IPR036217">
    <property type="entry name" value="MethylDNA_cys_MeTrfase_DNAb"/>
</dbReference>
<evidence type="ECO:0000313" key="5">
    <source>
        <dbReference type="Proteomes" id="UP000008237"/>
    </source>
</evidence>
<evidence type="ECO:0000313" key="4">
    <source>
        <dbReference type="EMBL" id="EFN77065.1"/>
    </source>
</evidence>
<accession>E2C4Q7</accession>
<dbReference type="STRING" id="610380.E2C4Q7"/>
<dbReference type="SUPFAM" id="SSF53155">
    <property type="entry name" value="Methylated DNA-protein cysteine methyltransferase domain"/>
    <property type="match status" value="1"/>
</dbReference>
<proteinExistence type="predicted"/>
<protein>
    <recommendedName>
        <fullName evidence="1">methylated-DNA--[protein]-cysteine S-methyltransferase</fullName>
        <ecNumber evidence="1">2.1.1.63</ecNumber>
    </recommendedName>
</protein>
<evidence type="ECO:0000256" key="2">
    <source>
        <dbReference type="ARBA" id="ARBA00022763"/>
    </source>
</evidence>
<keyword evidence="5" id="KW-1185">Reference proteome</keyword>
<sequence>MTSSEYKMDRSTFKLLYAFHSTPFGKCLIAITATSKAIVYLGFVDGIEAYALKVLKNEWPLSEISEDTGDGTKNIVEEVFQPDVTSLDSICVLLKGTSFQVKVWKSLMTIPRGESITYEEVAKIIQHPKAIRPVGNAISKNRVAYIVPCHRVTGKKAENDKYAWGVQRKKAILKYERDSA</sequence>
<dbReference type="GO" id="GO:0006281">
    <property type="term" value="P:DNA repair"/>
    <property type="evidence" value="ECO:0007669"/>
    <property type="project" value="InterPro"/>
</dbReference>
<dbReference type="NCBIfam" id="TIGR00589">
    <property type="entry name" value="ogt"/>
    <property type="match status" value="1"/>
</dbReference>
<dbReference type="Pfam" id="PF01035">
    <property type="entry name" value="DNA_binding_1"/>
    <property type="match status" value="1"/>
</dbReference>
<dbReference type="GO" id="GO:0003908">
    <property type="term" value="F:methylated-DNA-[protein]-cysteine S-methyltransferase activity"/>
    <property type="evidence" value="ECO:0007669"/>
    <property type="project" value="UniProtKB-EC"/>
</dbReference>
<evidence type="ECO:0000259" key="3">
    <source>
        <dbReference type="Pfam" id="PF01035"/>
    </source>
</evidence>
<dbReference type="InterPro" id="IPR036631">
    <property type="entry name" value="MGMT_N_sf"/>
</dbReference>
<dbReference type="InterPro" id="IPR036388">
    <property type="entry name" value="WH-like_DNA-bd_sf"/>
</dbReference>